<keyword evidence="2 4" id="KW-0732">Signal</keyword>
<protein>
    <submittedName>
        <fullName evidence="5">Iron uptake protein A1</fullName>
    </submittedName>
</protein>
<keyword evidence="3" id="KW-0408">Iron</keyword>
<dbReference type="GO" id="GO:0046872">
    <property type="term" value="F:metal ion binding"/>
    <property type="evidence" value="ECO:0007669"/>
    <property type="project" value="UniProtKB-KW"/>
</dbReference>
<dbReference type="SUPFAM" id="SSF53850">
    <property type="entry name" value="Periplasmic binding protein-like II"/>
    <property type="match status" value="1"/>
</dbReference>
<feature type="chain" id="PRO_5008680718" evidence="4">
    <location>
        <begin position="25"/>
        <end position="341"/>
    </location>
</feature>
<name>A0A1C3RFS0_9PROT</name>
<dbReference type="EMBL" id="FLYE01000011">
    <property type="protein sequence ID" value="SCA56146.1"/>
    <property type="molecule type" value="Genomic_DNA"/>
</dbReference>
<feature type="binding site" evidence="3">
    <location>
        <position position="221"/>
    </location>
    <ligand>
        <name>Fe cation</name>
        <dbReference type="ChEBI" id="CHEBI:24875"/>
    </ligand>
</feature>
<dbReference type="GO" id="GO:0030288">
    <property type="term" value="C:outer membrane-bounded periplasmic space"/>
    <property type="evidence" value="ECO:0007669"/>
    <property type="project" value="TreeGrafter"/>
</dbReference>
<dbReference type="OrthoDB" id="9769567at2"/>
<proteinExistence type="inferred from homology"/>
<dbReference type="CDD" id="cd13542">
    <property type="entry name" value="PBP2_FutA1_ilke"/>
    <property type="match status" value="1"/>
</dbReference>
<dbReference type="AlphaFoldDB" id="A0A1C3RFS0"/>
<accession>A0A1C3RFS0</accession>
<dbReference type="PANTHER" id="PTHR30006:SF15">
    <property type="entry name" value="IRON-UTILIZATION PERIPLASMIC PROTEIN"/>
    <property type="match status" value="1"/>
</dbReference>
<organism evidence="5 6">
    <name type="scientific">Candidatus Terasakiella magnetica</name>
    <dbReference type="NCBI Taxonomy" id="1867952"/>
    <lineage>
        <taxon>Bacteria</taxon>
        <taxon>Pseudomonadati</taxon>
        <taxon>Pseudomonadota</taxon>
        <taxon>Alphaproteobacteria</taxon>
        <taxon>Rhodospirillales</taxon>
        <taxon>Terasakiellaceae</taxon>
        <taxon>Terasakiella</taxon>
    </lineage>
</organism>
<dbReference type="PIRSF" id="PIRSF002825">
    <property type="entry name" value="CfbpA"/>
    <property type="match status" value="1"/>
</dbReference>
<gene>
    <name evidence="5" type="primary">futA</name>
    <name evidence="5" type="ORF">MTBPR1_190024</name>
</gene>
<evidence type="ECO:0000313" key="5">
    <source>
        <dbReference type="EMBL" id="SCA56146.1"/>
    </source>
</evidence>
<dbReference type="Gene3D" id="3.40.190.10">
    <property type="entry name" value="Periplasmic binding protein-like II"/>
    <property type="match status" value="2"/>
</dbReference>
<dbReference type="STRING" id="1867952.MTBPR1_190024"/>
<dbReference type="PANTHER" id="PTHR30006">
    <property type="entry name" value="THIAMINE-BINDING PERIPLASMIC PROTEIN-RELATED"/>
    <property type="match status" value="1"/>
</dbReference>
<keyword evidence="6" id="KW-1185">Reference proteome</keyword>
<evidence type="ECO:0000256" key="2">
    <source>
        <dbReference type="ARBA" id="ARBA00022729"/>
    </source>
</evidence>
<evidence type="ECO:0000313" key="6">
    <source>
        <dbReference type="Proteomes" id="UP000231658"/>
    </source>
</evidence>
<evidence type="ECO:0000256" key="3">
    <source>
        <dbReference type="PIRSR" id="PIRSR002825-1"/>
    </source>
</evidence>
<dbReference type="InterPro" id="IPR026045">
    <property type="entry name" value="Ferric-bd"/>
</dbReference>
<dbReference type="Proteomes" id="UP000231658">
    <property type="component" value="Unassembled WGS sequence"/>
</dbReference>
<reference evidence="5 6" key="1">
    <citation type="submission" date="2016-07" db="EMBL/GenBank/DDBJ databases">
        <authorList>
            <person name="Lefevre C.T."/>
        </authorList>
    </citation>
    <scope>NUCLEOTIDE SEQUENCE [LARGE SCALE GENOMIC DNA]</scope>
    <source>
        <strain evidence="5">PR1</strain>
    </source>
</reference>
<comment type="similarity">
    <text evidence="1">Belongs to the bacterial solute-binding protein 1 family.</text>
</comment>
<keyword evidence="3" id="KW-0479">Metal-binding</keyword>
<evidence type="ECO:0000256" key="1">
    <source>
        <dbReference type="ARBA" id="ARBA00008520"/>
    </source>
</evidence>
<feature type="binding site" evidence="3">
    <location>
        <position position="220"/>
    </location>
    <ligand>
        <name>Fe cation</name>
        <dbReference type="ChEBI" id="CHEBI:24875"/>
    </ligand>
</feature>
<evidence type="ECO:0000256" key="4">
    <source>
        <dbReference type="SAM" id="SignalP"/>
    </source>
</evidence>
<dbReference type="Pfam" id="PF13343">
    <property type="entry name" value="SBP_bac_6"/>
    <property type="match status" value="1"/>
</dbReference>
<sequence>MSLKKITGMALGAFCISIAGVAQAEEVNLYSSRQPFLINPLLEAFSDESGIKVNMVYIKKGMLERIKAEGQNSPADLILTSDIGKLDNHVQAGLLKSTTSDVLKEKIPSQYRHPDGLWYGLTTRARIIYAHNKRVKPEEVQTYEDLAKPHMEGRICTRSGKHEYNISLLASIVAAEGEEAALNWAKGVKNNLARKPQGNDRAQVKAVYQGECDVSLGNTYYMGKMVTNEKNPEQKDWAASVFLVFPNQADRGTHVNISGGGVLKGAMNEANAIKLLEFLTGPKAQAIYAKGNFEYPIDETAELHPVVASWGKFKADEVDLTKIAEYRKIATRIMDKVRYNN</sequence>
<dbReference type="RefSeq" id="WP_069186828.1">
    <property type="nucleotide sequence ID" value="NZ_FLYE01000011.1"/>
</dbReference>
<feature type="signal peptide" evidence="4">
    <location>
        <begin position="1"/>
        <end position="24"/>
    </location>
</feature>